<evidence type="ECO:0000256" key="6">
    <source>
        <dbReference type="ARBA" id="ARBA00023136"/>
    </source>
</evidence>
<feature type="transmembrane region" description="Helical" evidence="7">
    <location>
        <begin position="361"/>
        <end position="383"/>
    </location>
</feature>
<evidence type="ECO:0000256" key="1">
    <source>
        <dbReference type="ARBA" id="ARBA00004651"/>
    </source>
</evidence>
<feature type="transmembrane region" description="Helical" evidence="7">
    <location>
        <begin position="142"/>
        <end position="165"/>
    </location>
</feature>
<feature type="domain" description="Major facilitator superfamily (MFS) profile" evidence="8">
    <location>
        <begin position="18"/>
        <end position="498"/>
    </location>
</feature>
<gene>
    <name evidence="9" type="ORF">ATL51_2006</name>
</gene>
<comment type="caution">
    <text evidence="9">The sequence shown here is derived from an EMBL/GenBank/DDBJ whole genome shotgun (WGS) entry which is preliminary data.</text>
</comment>
<dbReference type="PROSITE" id="PS50850">
    <property type="entry name" value="MFS"/>
    <property type="match status" value="1"/>
</dbReference>
<evidence type="ECO:0000256" key="2">
    <source>
        <dbReference type="ARBA" id="ARBA00022448"/>
    </source>
</evidence>
<dbReference type="InterPro" id="IPR011701">
    <property type="entry name" value="MFS"/>
</dbReference>
<feature type="transmembrane region" description="Helical" evidence="7">
    <location>
        <begin position="229"/>
        <end position="250"/>
    </location>
</feature>
<evidence type="ECO:0000256" key="5">
    <source>
        <dbReference type="ARBA" id="ARBA00022989"/>
    </source>
</evidence>
<feature type="transmembrane region" description="Helical" evidence="7">
    <location>
        <begin position="404"/>
        <end position="425"/>
    </location>
</feature>
<dbReference type="Gene3D" id="1.20.1720.10">
    <property type="entry name" value="Multidrug resistance protein D"/>
    <property type="match status" value="1"/>
</dbReference>
<reference evidence="9 10" key="1">
    <citation type="submission" date="2017-11" db="EMBL/GenBank/DDBJ databases">
        <title>Sequencing the genomes of 1000 actinobacteria strains.</title>
        <authorList>
            <person name="Klenk H.-P."/>
        </authorList>
    </citation>
    <scope>NUCLEOTIDE SEQUENCE [LARGE SCALE GENOMIC DNA]</scope>
    <source>
        <strain evidence="9 10">DSM 44104</strain>
    </source>
</reference>
<feature type="transmembrane region" description="Helical" evidence="7">
    <location>
        <begin position="16"/>
        <end position="40"/>
    </location>
</feature>
<dbReference type="EMBL" id="PHUJ01000003">
    <property type="protein sequence ID" value="PKB30346.1"/>
    <property type="molecule type" value="Genomic_DNA"/>
</dbReference>
<feature type="transmembrane region" description="Helical" evidence="7">
    <location>
        <begin position="271"/>
        <end position="293"/>
    </location>
</feature>
<dbReference type="AlphaFoldDB" id="A0AA44UNA5"/>
<feature type="transmembrane region" description="Helical" evidence="7">
    <location>
        <begin position="337"/>
        <end position="355"/>
    </location>
</feature>
<feature type="transmembrane region" description="Helical" evidence="7">
    <location>
        <begin position="204"/>
        <end position="223"/>
    </location>
</feature>
<evidence type="ECO:0000256" key="3">
    <source>
        <dbReference type="ARBA" id="ARBA00022475"/>
    </source>
</evidence>
<feature type="transmembrane region" description="Helical" evidence="7">
    <location>
        <begin position="84"/>
        <end position="103"/>
    </location>
</feature>
<keyword evidence="2" id="KW-0813">Transport</keyword>
<dbReference type="Pfam" id="PF07690">
    <property type="entry name" value="MFS_1"/>
    <property type="match status" value="1"/>
</dbReference>
<evidence type="ECO:0000256" key="7">
    <source>
        <dbReference type="SAM" id="Phobius"/>
    </source>
</evidence>
<name>A0AA44UNA5_PSEA5</name>
<dbReference type="CDD" id="cd17321">
    <property type="entry name" value="MFS_MMR_MDR_like"/>
    <property type="match status" value="1"/>
</dbReference>
<protein>
    <submittedName>
        <fullName evidence="9">DHA2 family multidrug resistance protein-like MFS transporter</fullName>
    </submittedName>
</protein>
<evidence type="ECO:0000259" key="8">
    <source>
        <dbReference type="PROSITE" id="PS50850"/>
    </source>
</evidence>
<keyword evidence="5 7" id="KW-1133">Transmembrane helix</keyword>
<dbReference type="SUPFAM" id="SSF103473">
    <property type="entry name" value="MFS general substrate transporter"/>
    <property type="match status" value="1"/>
</dbReference>
<dbReference type="Gene3D" id="1.20.1250.20">
    <property type="entry name" value="MFS general substrate transporter like domains"/>
    <property type="match status" value="1"/>
</dbReference>
<comment type="subcellular location">
    <subcellularLocation>
        <location evidence="1">Cell membrane</location>
        <topology evidence="1">Multi-pass membrane protein</topology>
    </subcellularLocation>
</comment>
<evidence type="ECO:0000313" key="9">
    <source>
        <dbReference type="EMBL" id="PKB30346.1"/>
    </source>
</evidence>
<dbReference type="PANTHER" id="PTHR42718">
    <property type="entry name" value="MAJOR FACILITATOR SUPERFAMILY MULTIDRUG TRANSPORTER MFSC"/>
    <property type="match status" value="1"/>
</dbReference>
<dbReference type="Proteomes" id="UP000232453">
    <property type="component" value="Unassembled WGS sequence"/>
</dbReference>
<dbReference type="InterPro" id="IPR020846">
    <property type="entry name" value="MFS_dom"/>
</dbReference>
<evidence type="ECO:0000313" key="10">
    <source>
        <dbReference type="Proteomes" id="UP000232453"/>
    </source>
</evidence>
<feature type="transmembrane region" description="Helical" evidence="7">
    <location>
        <begin position="171"/>
        <end position="192"/>
    </location>
</feature>
<dbReference type="RefSeq" id="WP_100878436.1">
    <property type="nucleotide sequence ID" value="NZ_JBICSI010000003.1"/>
</dbReference>
<keyword evidence="3" id="KW-1003">Cell membrane</keyword>
<organism evidence="9 10">
    <name type="scientific">Pseudonocardia alni</name>
    <name type="common">Amycolata alni</name>
    <dbReference type="NCBI Taxonomy" id="33907"/>
    <lineage>
        <taxon>Bacteria</taxon>
        <taxon>Bacillati</taxon>
        <taxon>Actinomycetota</taxon>
        <taxon>Actinomycetes</taxon>
        <taxon>Pseudonocardiales</taxon>
        <taxon>Pseudonocardiaceae</taxon>
        <taxon>Pseudonocardia</taxon>
    </lineage>
</organism>
<feature type="transmembrane region" description="Helical" evidence="7">
    <location>
        <begin position="305"/>
        <end position="325"/>
    </location>
</feature>
<evidence type="ECO:0000256" key="4">
    <source>
        <dbReference type="ARBA" id="ARBA00022692"/>
    </source>
</evidence>
<dbReference type="GO" id="GO:0005886">
    <property type="term" value="C:plasma membrane"/>
    <property type="evidence" value="ECO:0007669"/>
    <property type="project" value="UniProtKB-SubCell"/>
</dbReference>
<keyword evidence="4 7" id="KW-0812">Transmembrane</keyword>
<feature type="transmembrane region" description="Helical" evidence="7">
    <location>
        <begin position="109"/>
        <end position="130"/>
    </location>
</feature>
<accession>A0AA44UNA5</accession>
<proteinExistence type="predicted"/>
<feature type="transmembrane region" description="Helical" evidence="7">
    <location>
        <begin position="60"/>
        <end position="77"/>
    </location>
</feature>
<dbReference type="GO" id="GO:0022857">
    <property type="term" value="F:transmembrane transporter activity"/>
    <property type="evidence" value="ECO:0007669"/>
    <property type="project" value="InterPro"/>
</dbReference>
<dbReference type="InterPro" id="IPR036259">
    <property type="entry name" value="MFS_trans_sf"/>
</dbReference>
<feature type="transmembrane region" description="Helical" evidence="7">
    <location>
        <begin position="471"/>
        <end position="491"/>
    </location>
</feature>
<sequence>MSDVVAPRELTPRRRWAALAVLSIAVLVLAIDNTVLYLAVPSLTADLSPTANEVLWIGDVYSLALAGLLVVMGSLADRVGRKRLLLVGAAAFGAASLFAALSTSPAMLIAARLLLGVAGATLMPSTLSLIRTVFTDPAERARAIAAWAAAASGGAAVGPLVGGALLEHFSWGSVFLINVPIMVLLVVAGAWLLPESRDPAPGPFDLVSALLSMAAIVPVVWAVKHTVAAGVDVAGVAALAAGAGAGVLFVRRQRRLPVPLIDVSLFARPAFAGSVFAGFMAVFALIGTLFFFSQYLQLVRGFSPLQAGLGELPTTLSAIAVVAVVGRFSRRLGLGRAIAVSLALVTGGLVAVAVTEGLTGYIWLALALVPLGLGVGLAQTLTTDAVVSSVPPRKAGAASAISETALELGVAMGVAVLGSVVSLVYRAGLALPDGLDPAARAAVIDSLAAGTHALDPASPVLDGARAAFTTAMQTTSLIAAAVTLAAAVVAWRTIPATAGGDAGTGAGERAATDRAR</sequence>
<keyword evidence="6 7" id="KW-0472">Membrane</keyword>
<dbReference type="PANTHER" id="PTHR42718:SF47">
    <property type="entry name" value="METHYL VIOLOGEN RESISTANCE PROTEIN SMVA"/>
    <property type="match status" value="1"/>
</dbReference>